<feature type="active site" description="Proton acceptor" evidence="11">
    <location>
        <position position="309"/>
    </location>
</feature>
<evidence type="ECO:0000313" key="15">
    <source>
        <dbReference type="Proteomes" id="UP000268162"/>
    </source>
</evidence>
<dbReference type="PANTHER" id="PTHR45769:SF3">
    <property type="entry name" value="ADENOSINE KINASE"/>
    <property type="match status" value="1"/>
</dbReference>
<dbReference type="GO" id="GO:0005634">
    <property type="term" value="C:nucleus"/>
    <property type="evidence" value="ECO:0007669"/>
    <property type="project" value="TreeGrafter"/>
</dbReference>
<dbReference type="EC" id="2.7.1.20" evidence="4 12"/>
<dbReference type="GO" id="GO:0006166">
    <property type="term" value="P:purine ribonucleoside salvage"/>
    <property type="evidence" value="ECO:0007669"/>
    <property type="project" value="UniProtKB-KW"/>
</dbReference>
<gene>
    <name evidence="14" type="ORF">BJ085DRAFT_40501</name>
</gene>
<dbReference type="AlphaFoldDB" id="A0A4P9ZRT0"/>
<dbReference type="GO" id="GO:0044209">
    <property type="term" value="P:AMP salvage"/>
    <property type="evidence" value="ECO:0007669"/>
    <property type="project" value="UniProtKB-UniRule"/>
</dbReference>
<keyword evidence="8 12" id="KW-0418">Kinase</keyword>
<comment type="similarity">
    <text evidence="3 12">Belongs to the carbohydrate kinase PfkB family.</text>
</comment>
<reference evidence="15" key="1">
    <citation type="journal article" date="2018" name="Nat. Microbiol.">
        <title>Leveraging single-cell genomics to expand the fungal tree of life.</title>
        <authorList>
            <person name="Ahrendt S.R."/>
            <person name="Quandt C.A."/>
            <person name="Ciobanu D."/>
            <person name="Clum A."/>
            <person name="Salamov A."/>
            <person name="Andreopoulos B."/>
            <person name="Cheng J.F."/>
            <person name="Woyke T."/>
            <person name="Pelin A."/>
            <person name="Henrissat B."/>
            <person name="Reynolds N.K."/>
            <person name="Benny G.L."/>
            <person name="Smith M.E."/>
            <person name="James T.Y."/>
            <person name="Grigoriev I.V."/>
        </authorList>
    </citation>
    <scope>NUCLEOTIDE SEQUENCE [LARGE SCALE GENOMIC DNA]</scope>
    <source>
        <strain evidence="15">RSA 468</strain>
    </source>
</reference>
<evidence type="ECO:0000256" key="3">
    <source>
        <dbReference type="ARBA" id="ARBA00010688"/>
    </source>
</evidence>
<dbReference type="PRINTS" id="PR00989">
    <property type="entry name" value="ADENOKINASE"/>
</dbReference>
<evidence type="ECO:0000256" key="10">
    <source>
        <dbReference type="ARBA" id="ARBA00022842"/>
    </source>
</evidence>
<dbReference type="GO" id="GO:0005829">
    <property type="term" value="C:cytosol"/>
    <property type="evidence" value="ECO:0007669"/>
    <property type="project" value="TreeGrafter"/>
</dbReference>
<keyword evidence="5 12" id="KW-0808">Transferase</keyword>
<dbReference type="OrthoDB" id="432447at2759"/>
<evidence type="ECO:0000256" key="2">
    <source>
        <dbReference type="ARBA" id="ARBA00004801"/>
    </source>
</evidence>
<evidence type="ECO:0000256" key="8">
    <source>
        <dbReference type="ARBA" id="ARBA00022777"/>
    </source>
</evidence>
<dbReference type="InterPro" id="IPR011611">
    <property type="entry name" value="PfkB_dom"/>
</dbReference>
<dbReference type="CDD" id="cd01168">
    <property type="entry name" value="adenosine_kinase"/>
    <property type="match status" value="1"/>
</dbReference>
<dbReference type="FunFam" id="3.30.1110.10:FF:000001">
    <property type="entry name" value="Adenosine kinase a"/>
    <property type="match status" value="1"/>
</dbReference>
<feature type="domain" description="Carbohydrate kinase PfkB" evidence="13">
    <location>
        <begin position="28"/>
        <end position="348"/>
    </location>
</feature>
<evidence type="ECO:0000256" key="4">
    <source>
        <dbReference type="ARBA" id="ARBA00012119"/>
    </source>
</evidence>
<dbReference type="Gene3D" id="3.30.1110.10">
    <property type="match status" value="1"/>
</dbReference>
<keyword evidence="6 12" id="KW-0660">Purine salvage</keyword>
<evidence type="ECO:0000256" key="9">
    <source>
        <dbReference type="ARBA" id="ARBA00022840"/>
    </source>
</evidence>
<comment type="catalytic activity">
    <reaction evidence="12">
        <text>adenosine + ATP = AMP + ADP + H(+)</text>
        <dbReference type="Rhea" id="RHEA:20824"/>
        <dbReference type="ChEBI" id="CHEBI:15378"/>
        <dbReference type="ChEBI" id="CHEBI:16335"/>
        <dbReference type="ChEBI" id="CHEBI:30616"/>
        <dbReference type="ChEBI" id="CHEBI:456215"/>
        <dbReference type="ChEBI" id="CHEBI:456216"/>
        <dbReference type="EC" id="2.7.1.20"/>
    </reaction>
</comment>
<dbReference type="FunFam" id="3.40.1190.20:FF:000014">
    <property type="entry name" value="ADO1p Adenosine kinase"/>
    <property type="match status" value="1"/>
</dbReference>
<dbReference type="InterPro" id="IPR001805">
    <property type="entry name" value="Adenokinase"/>
</dbReference>
<keyword evidence="10 12" id="KW-0460">Magnesium</keyword>
<dbReference type="Gene3D" id="3.40.1190.20">
    <property type="match status" value="1"/>
</dbReference>
<protein>
    <recommendedName>
        <fullName evidence="4 12">Adenosine kinase</fullName>
        <shortName evidence="12">AK</shortName>
        <ecNumber evidence="4 12">2.7.1.20</ecNumber>
    </recommendedName>
    <alternativeName>
        <fullName evidence="12">Adenosine 5'-phosphotransferase</fullName>
    </alternativeName>
</protein>
<organism evidence="14 15">
    <name type="scientific">Dimargaris cristalligena</name>
    <dbReference type="NCBI Taxonomy" id="215637"/>
    <lineage>
        <taxon>Eukaryota</taxon>
        <taxon>Fungi</taxon>
        <taxon>Fungi incertae sedis</taxon>
        <taxon>Zoopagomycota</taxon>
        <taxon>Kickxellomycotina</taxon>
        <taxon>Dimargaritomycetes</taxon>
        <taxon>Dimargaritales</taxon>
        <taxon>Dimargaritaceae</taxon>
        <taxon>Dimargaris</taxon>
    </lineage>
</organism>
<name>A0A4P9ZRT0_9FUNG</name>
<evidence type="ECO:0000313" key="14">
    <source>
        <dbReference type="EMBL" id="RKP36234.1"/>
    </source>
</evidence>
<dbReference type="GO" id="GO:0004001">
    <property type="term" value="F:adenosine kinase activity"/>
    <property type="evidence" value="ECO:0007669"/>
    <property type="project" value="UniProtKB-UniRule"/>
</dbReference>
<comment type="cofactor">
    <cofactor evidence="1 12">
        <name>Mg(2+)</name>
        <dbReference type="ChEBI" id="CHEBI:18420"/>
    </cofactor>
</comment>
<keyword evidence="15" id="KW-1185">Reference proteome</keyword>
<evidence type="ECO:0000256" key="12">
    <source>
        <dbReference type="RuleBase" id="RU368116"/>
    </source>
</evidence>
<evidence type="ECO:0000256" key="5">
    <source>
        <dbReference type="ARBA" id="ARBA00022679"/>
    </source>
</evidence>
<dbReference type="GO" id="GO:0006144">
    <property type="term" value="P:purine nucleobase metabolic process"/>
    <property type="evidence" value="ECO:0007669"/>
    <property type="project" value="TreeGrafter"/>
</dbReference>
<evidence type="ECO:0000256" key="11">
    <source>
        <dbReference type="PIRSR" id="PIRSR601805-1"/>
    </source>
</evidence>
<dbReference type="InterPro" id="IPR029056">
    <property type="entry name" value="Ribokinase-like"/>
</dbReference>
<dbReference type="EMBL" id="ML002693">
    <property type="protein sequence ID" value="RKP36234.1"/>
    <property type="molecule type" value="Genomic_DNA"/>
</dbReference>
<dbReference type="PROSITE" id="PS00584">
    <property type="entry name" value="PFKB_KINASES_2"/>
    <property type="match status" value="1"/>
</dbReference>
<comment type="function">
    <text evidence="12">ATP dependent phosphorylation of adenosine and other related nucleoside analogs to monophosphate derivatives.</text>
</comment>
<sequence>MSSQDLKGAIIGMCNPLLDICADVDTDFLAKYGLNANDAILADEKHVALFAEMIQRYNVKYIAGGAGQNALRGAQRLLPSDSTTFIGCVSNDLFGKELKTAAMKDGLNPLYMVDESKPTGTCALLITGTDRSLVANLAAANSYKIDHLKRPEVWAQIEKAQFYYITGFFLTVSPDSILEVAKHAHANGKTFMMNVSAPFTPQFYKSQWTEIMPYVDILFGNETEAAAWSTHFGYQTEEVAQIAHRIANLPKLNSSKPRQVVITQGKGSTLLAIQQVPAATEPEASFKVEIFPVTPVAQSEIVDTNGAGDAFVAGFISQYVQGKPVAKCVGCGHWLAAQVIRESGASYPEKLTKYE</sequence>
<dbReference type="PANTHER" id="PTHR45769">
    <property type="entry name" value="ADENOSINE KINASE"/>
    <property type="match status" value="1"/>
</dbReference>
<dbReference type="Proteomes" id="UP000268162">
    <property type="component" value="Unassembled WGS sequence"/>
</dbReference>
<evidence type="ECO:0000256" key="1">
    <source>
        <dbReference type="ARBA" id="ARBA00001946"/>
    </source>
</evidence>
<dbReference type="UniPathway" id="UPA00588">
    <property type="reaction ID" value="UER00659"/>
</dbReference>
<evidence type="ECO:0000256" key="6">
    <source>
        <dbReference type="ARBA" id="ARBA00022726"/>
    </source>
</evidence>
<dbReference type="GO" id="GO:0005524">
    <property type="term" value="F:ATP binding"/>
    <property type="evidence" value="ECO:0007669"/>
    <property type="project" value="UniProtKB-UniRule"/>
</dbReference>
<dbReference type="STRING" id="215637.A0A4P9ZRT0"/>
<keyword evidence="7 12" id="KW-0547">Nucleotide-binding</keyword>
<keyword evidence="9 12" id="KW-0067">ATP-binding</keyword>
<dbReference type="InterPro" id="IPR002173">
    <property type="entry name" value="Carboh/pur_kinase_PfkB_CS"/>
</dbReference>
<proteinExistence type="inferred from homology"/>
<evidence type="ECO:0000259" key="13">
    <source>
        <dbReference type="Pfam" id="PF00294"/>
    </source>
</evidence>
<comment type="pathway">
    <text evidence="2 12">Purine metabolism; AMP biosynthesis via salvage pathway; AMP from adenosine: step 1/1.</text>
</comment>
<accession>A0A4P9ZRT0</accession>
<dbReference type="SUPFAM" id="SSF53613">
    <property type="entry name" value="Ribokinase-like"/>
    <property type="match status" value="1"/>
</dbReference>
<evidence type="ECO:0000256" key="7">
    <source>
        <dbReference type="ARBA" id="ARBA00022741"/>
    </source>
</evidence>
<dbReference type="Pfam" id="PF00294">
    <property type="entry name" value="PfkB"/>
    <property type="match status" value="1"/>
</dbReference>